<accession>A0ABR7WAJ3</accession>
<dbReference type="RefSeq" id="WP_190266626.1">
    <property type="nucleotide sequence ID" value="NZ_BAABAD010000005.1"/>
</dbReference>
<keyword evidence="2" id="KW-1185">Reference proteome</keyword>
<proteinExistence type="predicted"/>
<comment type="caution">
    <text evidence="1">The sequence shown here is derived from an EMBL/GenBank/DDBJ whole genome shotgun (WGS) entry which is preliminary data.</text>
</comment>
<organism evidence="1 2">
    <name type="scientific">Gordonia hankookensis</name>
    <dbReference type="NCBI Taxonomy" id="589403"/>
    <lineage>
        <taxon>Bacteria</taxon>
        <taxon>Bacillati</taxon>
        <taxon>Actinomycetota</taxon>
        <taxon>Actinomycetes</taxon>
        <taxon>Mycobacteriales</taxon>
        <taxon>Gordoniaceae</taxon>
        <taxon>Gordonia</taxon>
    </lineage>
</organism>
<dbReference type="EMBL" id="JACWMS010000002">
    <property type="protein sequence ID" value="MBD1319773.1"/>
    <property type="molecule type" value="Genomic_DNA"/>
</dbReference>
<reference evidence="1 2" key="1">
    <citation type="submission" date="2020-09" db="EMBL/GenBank/DDBJ databases">
        <title>Novel species in genus Gordonia.</title>
        <authorList>
            <person name="Zhang G."/>
        </authorList>
    </citation>
    <scope>NUCLEOTIDE SEQUENCE [LARGE SCALE GENOMIC DNA]</scope>
    <source>
        <strain evidence="1 2">ON-33</strain>
    </source>
</reference>
<gene>
    <name evidence="1" type="ORF">IDF66_09250</name>
</gene>
<sequence length="153" mass="15855">MSLSIFAAMAAGASQAWRLAIPAVLGAGIVPVLCVASYRDRGPLVISPHGIEFGNGARYAFDDAKMNVSHLSNGVPALTLEGEQSGSTRSTRLLTRAYNLDFDSVASTLDHLQECCADGRAVTPAEIKAMLTAVPPDVEVGETVTITVPVGAG</sequence>
<evidence type="ECO:0000313" key="1">
    <source>
        <dbReference type="EMBL" id="MBD1319773.1"/>
    </source>
</evidence>
<evidence type="ECO:0000313" key="2">
    <source>
        <dbReference type="Proteomes" id="UP000602395"/>
    </source>
</evidence>
<dbReference type="Proteomes" id="UP000602395">
    <property type="component" value="Unassembled WGS sequence"/>
</dbReference>
<name>A0ABR7WAJ3_9ACTN</name>
<protein>
    <submittedName>
        <fullName evidence="1">Uncharacterized protein</fullName>
    </submittedName>
</protein>